<evidence type="ECO:0000256" key="4">
    <source>
        <dbReference type="ARBA" id="ARBA00023136"/>
    </source>
</evidence>
<evidence type="ECO:0000313" key="8">
    <source>
        <dbReference type="Proteomes" id="UP000178726"/>
    </source>
</evidence>
<dbReference type="PANTHER" id="PTHR37422:SF13">
    <property type="entry name" value="LIPOPOLYSACCHARIDE BIOSYNTHESIS PROTEIN PA4999-RELATED"/>
    <property type="match status" value="1"/>
</dbReference>
<evidence type="ECO:0000256" key="5">
    <source>
        <dbReference type="SAM" id="Phobius"/>
    </source>
</evidence>
<proteinExistence type="predicted"/>
<feature type="transmembrane region" description="Helical" evidence="5">
    <location>
        <begin position="395"/>
        <end position="412"/>
    </location>
</feature>
<feature type="transmembrane region" description="Helical" evidence="5">
    <location>
        <begin position="253"/>
        <end position="272"/>
    </location>
</feature>
<protein>
    <recommendedName>
        <fullName evidence="6">O-antigen ligase-related domain-containing protein</fullName>
    </recommendedName>
</protein>
<dbReference type="Proteomes" id="UP000178726">
    <property type="component" value="Unassembled WGS sequence"/>
</dbReference>
<keyword evidence="3 5" id="KW-1133">Transmembrane helix</keyword>
<feature type="transmembrane region" description="Helical" evidence="5">
    <location>
        <begin position="207"/>
        <end position="223"/>
    </location>
</feature>
<keyword evidence="4 5" id="KW-0472">Membrane</keyword>
<accession>A0A1F6N910</accession>
<keyword evidence="2 5" id="KW-0812">Transmembrane</keyword>
<feature type="transmembrane region" description="Helical" evidence="5">
    <location>
        <begin position="138"/>
        <end position="161"/>
    </location>
</feature>
<evidence type="ECO:0000256" key="1">
    <source>
        <dbReference type="ARBA" id="ARBA00004141"/>
    </source>
</evidence>
<comment type="subcellular location">
    <subcellularLocation>
        <location evidence="1">Membrane</location>
        <topology evidence="1">Multi-pass membrane protein</topology>
    </subcellularLocation>
</comment>
<feature type="transmembrane region" description="Helical" evidence="5">
    <location>
        <begin position="366"/>
        <end position="389"/>
    </location>
</feature>
<evidence type="ECO:0000313" key="7">
    <source>
        <dbReference type="EMBL" id="OGH80426.1"/>
    </source>
</evidence>
<evidence type="ECO:0000256" key="2">
    <source>
        <dbReference type="ARBA" id="ARBA00022692"/>
    </source>
</evidence>
<feature type="transmembrane region" description="Helical" evidence="5">
    <location>
        <begin position="334"/>
        <end position="354"/>
    </location>
</feature>
<dbReference type="InterPro" id="IPR007016">
    <property type="entry name" value="O-antigen_ligase-rel_domated"/>
</dbReference>
<name>A0A1F6N910_9BACT</name>
<feature type="transmembrane region" description="Helical" evidence="5">
    <location>
        <begin position="181"/>
        <end position="200"/>
    </location>
</feature>
<evidence type="ECO:0000259" key="6">
    <source>
        <dbReference type="Pfam" id="PF04932"/>
    </source>
</evidence>
<feature type="transmembrane region" description="Helical" evidence="5">
    <location>
        <begin position="110"/>
        <end position="126"/>
    </location>
</feature>
<dbReference type="Pfam" id="PF04932">
    <property type="entry name" value="Wzy_C"/>
    <property type="match status" value="1"/>
</dbReference>
<reference evidence="7 8" key="1">
    <citation type="journal article" date="2016" name="Nat. Commun.">
        <title>Thousands of microbial genomes shed light on interconnected biogeochemical processes in an aquifer system.</title>
        <authorList>
            <person name="Anantharaman K."/>
            <person name="Brown C.T."/>
            <person name="Hug L.A."/>
            <person name="Sharon I."/>
            <person name="Castelle C.J."/>
            <person name="Probst A.J."/>
            <person name="Thomas B.C."/>
            <person name="Singh A."/>
            <person name="Wilkins M.J."/>
            <person name="Karaoz U."/>
            <person name="Brodie E.L."/>
            <person name="Williams K.H."/>
            <person name="Hubbard S.S."/>
            <person name="Banfield J.F."/>
        </authorList>
    </citation>
    <scope>NUCLEOTIDE SEQUENCE [LARGE SCALE GENOMIC DNA]</scope>
</reference>
<feature type="transmembrane region" description="Helical" evidence="5">
    <location>
        <begin position="229"/>
        <end position="246"/>
    </location>
</feature>
<dbReference type="EMBL" id="MFQK01000048">
    <property type="protein sequence ID" value="OGH80426.1"/>
    <property type="molecule type" value="Genomic_DNA"/>
</dbReference>
<feature type="transmembrane region" description="Helical" evidence="5">
    <location>
        <begin position="81"/>
        <end position="104"/>
    </location>
</feature>
<evidence type="ECO:0000256" key="3">
    <source>
        <dbReference type="ARBA" id="ARBA00022989"/>
    </source>
</evidence>
<organism evidence="7 8">
    <name type="scientific">Candidatus Magasanikbacteria bacterium RIFCSPLOWO2_02_FULL_44_11</name>
    <dbReference type="NCBI Taxonomy" id="1798689"/>
    <lineage>
        <taxon>Bacteria</taxon>
        <taxon>Candidatus Magasanikiibacteriota</taxon>
    </lineage>
</organism>
<dbReference type="STRING" id="1798689.A3I29_00555"/>
<dbReference type="PANTHER" id="PTHR37422">
    <property type="entry name" value="TEICHURONIC ACID BIOSYNTHESIS PROTEIN TUAE"/>
    <property type="match status" value="1"/>
</dbReference>
<gene>
    <name evidence="7" type="ORF">A3I29_00555</name>
</gene>
<comment type="caution">
    <text evidence="7">The sequence shown here is derived from an EMBL/GenBank/DDBJ whole genome shotgun (WGS) entry which is preliminary data.</text>
</comment>
<dbReference type="AlphaFoldDB" id="A0A1F6N910"/>
<feature type="transmembrane region" description="Helical" evidence="5">
    <location>
        <begin position="40"/>
        <end position="61"/>
    </location>
</feature>
<dbReference type="InterPro" id="IPR051533">
    <property type="entry name" value="WaaL-like"/>
</dbReference>
<sequence>MLMILLGLYLVAFTFLSVKYFRLAVQLFIITLPSYLIRFSIGPLPSTLLELEFGVIVLVWLVRYAKNDLPVIQTFFKQNRVFAAALGVFFITSVAGIFVSDMWFYSLGQWRAYFLEPLVFFIILIGRRKEISAKHLVFALILSTISINCLGIIQKITGAWYPPSLWDDELFGRVTSFFTSPNAVALYLAPLVALAGIFWADQNNSRKKIILLATGLSIVTLILTKSLGAWLALFAGGLIFLFFIGYKKSTLMALVFALVVGSLPPISSLLLAKEKSGSNRLTLWSYSWNYLSASPKNFVFGAGIRQFFRKVQKPFYTPQEIERLIYPHNVFLNFWTEIGLFGMIGFIIIFILLFNKAKEFYQTNRLPGASLLAALVIFLVHGLVDVPYFKNDLAFLFWILAAIIWSLSLRTTKLPIIEHEQK</sequence>
<feature type="domain" description="O-antigen ligase-related" evidence="6">
    <location>
        <begin position="213"/>
        <end position="347"/>
    </location>
</feature>
<dbReference type="GO" id="GO:0016020">
    <property type="term" value="C:membrane"/>
    <property type="evidence" value="ECO:0007669"/>
    <property type="project" value="UniProtKB-SubCell"/>
</dbReference>